<proteinExistence type="inferred from homology"/>
<dbReference type="Proteomes" id="UP000663193">
    <property type="component" value="Chromosome 1"/>
</dbReference>
<dbReference type="SUPFAM" id="SSF102705">
    <property type="entry name" value="NIF3 (NGG1p interacting factor 3)-like"/>
    <property type="match status" value="1"/>
</dbReference>
<dbReference type="VEuPathDB" id="FungiDB:JI435_009700"/>
<keyword evidence="3" id="KW-1185">Reference proteome</keyword>
<evidence type="ECO:0000313" key="3">
    <source>
        <dbReference type="Proteomes" id="UP000663193"/>
    </source>
</evidence>
<dbReference type="OrthoDB" id="2592744at2759"/>
<accession>A0A7U2ERG1</accession>
<organism evidence="2 3">
    <name type="scientific">Phaeosphaeria nodorum (strain SN15 / ATCC MYA-4574 / FGSC 10173)</name>
    <name type="common">Glume blotch fungus</name>
    <name type="synonym">Parastagonospora nodorum</name>
    <dbReference type="NCBI Taxonomy" id="321614"/>
    <lineage>
        <taxon>Eukaryota</taxon>
        <taxon>Fungi</taxon>
        <taxon>Dikarya</taxon>
        <taxon>Ascomycota</taxon>
        <taxon>Pezizomycotina</taxon>
        <taxon>Dothideomycetes</taxon>
        <taxon>Pleosporomycetidae</taxon>
        <taxon>Pleosporales</taxon>
        <taxon>Pleosporineae</taxon>
        <taxon>Phaeosphaeriaceae</taxon>
        <taxon>Parastagonospora</taxon>
    </lineage>
</organism>
<evidence type="ECO:0000313" key="2">
    <source>
        <dbReference type="EMBL" id="QRC91461.1"/>
    </source>
</evidence>
<gene>
    <name evidence="2" type="ORF">JI435_009700</name>
</gene>
<protein>
    <submittedName>
        <fullName evidence="2">Uncharacterized protein</fullName>
    </submittedName>
</protein>
<evidence type="ECO:0000256" key="1">
    <source>
        <dbReference type="ARBA" id="ARBA00006964"/>
    </source>
</evidence>
<dbReference type="InterPro" id="IPR002678">
    <property type="entry name" value="DUF34/NIF3"/>
</dbReference>
<reference evidence="3" key="1">
    <citation type="journal article" date="2021" name="BMC Genomics">
        <title>Chromosome-level genome assembly and manually-curated proteome of model necrotroph Parastagonospora nodorum Sn15 reveals a genome-wide trove of candidate effector homologs, and redundancy of virulence-related functions within an accessory chromosome.</title>
        <authorList>
            <person name="Bertazzoni S."/>
            <person name="Jones D.A.B."/>
            <person name="Phan H.T."/>
            <person name="Tan K.-C."/>
            <person name="Hane J.K."/>
        </authorList>
    </citation>
    <scope>NUCLEOTIDE SEQUENCE [LARGE SCALE GENOMIC DNA]</scope>
    <source>
        <strain evidence="3">SN15 / ATCC MYA-4574 / FGSC 10173)</strain>
    </source>
</reference>
<comment type="similarity">
    <text evidence="1">Belongs to the GTP cyclohydrolase I type 2/NIF3 family.</text>
</comment>
<dbReference type="Pfam" id="PF01784">
    <property type="entry name" value="DUF34_NIF3"/>
    <property type="match status" value="1"/>
</dbReference>
<dbReference type="Gene3D" id="3.40.1390.30">
    <property type="entry name" value="NIF3 (NGG1p interacting factor 3)-like"/>
    <property type="match status" value="1"/>
</dbReference>
<dbReference type="InterPro" id="IPR036069">
    <property type="entry name" value="DUF34/NIF3_sf"/>
</dbReference>
<dbReference type="AlphaFoldDB" id="A0A7U2ERG1"/>
<name>A0A7U2ERG1_PHANO</name>
<dbReference type="EMBL" id="CP069023">
    <property type="protein sequence ID" value="QRC91461.1"/>
    <property type="molecule type" value="Genomic_DNA"/>
</dbReference>
<sequence>MQISKKPTHAAVSRFMETLLPLKENDVPRLYHVPRNTRYDSETAVVDQIVLSVTPTPGVYSFIGYTPDNATLDPSVRPSPTRTRDPRTLCFLHRPFTLDRRSVRRGTLVLSSHNSFDEVLTTGWNPSLAARLQINVDDSVCIQGYKGDPERRIGLVGPISMARDLLVHRIKEEFGEAELAFDGLSDEIRAVAVMNAFNDHEVKRVLEVALQHGWAMANDEAPGKHILYLTGQPRVNGMEAAKALGMTVVCVGHRPAEDWGIRYMAAQLRTKFPTAMVHEVYEEEELRVKEPKISEEG</sequence>